<organism evidence="2 3">
    <name type="scientific">Rosistilla carotiformis</name>
    <dbReference type="NCBI Taxonomy" id="2528017"/>
    <lineage>
        <taxon>Bacteria</taxon>
        <taxon>Pseudomonadati</taxon>
        <taxon>Planctomycetota</taxon>
        <taxon>Planctomycetia</taxon>
        <taxon>Pirellulales</taxon>
        <taxon>Pirellulaceae</taxon>
        <taxon>Rosistilla</taxon>
    </lineage>
</organism>
<sequence length="579" mass="64517">MYLLQKSHSGLTLMLLPNLKRMVRKPWAFTLVVMVVVLATTSTQEASAYSPEHPDVVRMIDRGIAFLRSQEKEHGHHEEGAKMLKAYAIYKVNHEPDDPLVREGVAAAVAYIEKQTKAKSVDHYMSYAGAFAMLLLIDVDPIKHRSAIERMSRYYLGLQKPHGGFGYPNGPEGDNSQNQYAVLSMWSLRKAGFEVPPEIMERLAIYLLQTQDPSGMWGYFGIIGNRGLVKQERTRLSLTSACAGSLLIAGDFFDFYKDRARRKQKIDNDSGLPPALAIHDEKSEQSAAAVKTSQLKPPMIETAVGRSMNFYNKTAFKFSNFPNSLGFYYYALYAHERFMSFVENSRGEYENEPAWYNQGVEDLKRHQDPDGGFGGAAARKAGMSPHLSPSENTAFAVLFLIRSTKKAIGQLSTGTMQGGYGLPKSTKGMQTKGGQLIDAPKAGSVGGMLDLLEQGGDDVDDKAIYDSLILSKDPQERADQLKRLKRMVKGGPYKTRRAAARMLGQSSDMDIVPTLIFALTDPDKTVQREARNGLRFVSRRFEGFGLPDDPTPKQVDAAVKAWKEWYLLSNPSYLFLDEG</sequence>
<dbReference type="KEGG" id="rcf:Poly24_10650"/>
<protein>
    <recommendedName>
        <fullName evidence="4">Prenyltransferase and squalene oxidase repeat protein</fullName>
    </recommendedName>
</protein>
<dbReference type="InterPro" id="IPR011989">
    <property type="entry name" value="ARM-like"/>
</dbReference>
<dbReference type="Gene3D" id="1.50.10.20">
    <property type="match status" value="1"/>
</dbReference>
<evidence type="ECO:0008006" key="4">
    <source>
        <dbReference type="Google" id="ProtNLM"/>
    </source>
</evidence>
<dbReference type="InterPro" id="IPR008930">
    <property type="entry name" value="Terpenoid_cyclase/PrenylTrfase"/>
</dbReference>
<name>A0A518JP94_9BACT</name>
<keyword evidence="3" id="KW-1185">Reference proteome</keyword>
<dbReference type="SUPFAM" id="SSF48371">
    <property type="entry name" value="ARM repeat"/>
    <property type="match status" value="1"/>
</dbReference>
<dbReference type="Gene3D" id="1.25.10.10">
    <property type="entry name" value="Leucine-rich Repeat Variant"/>
    <property type="match status" value="1"/>
</dbReference>
<gene>
    <name evidence="2" type="ORF">Poly24_10650</name>
</gene>
<reference evidence="2 3" key="1">
    <citation type="submission" date="2019-02" db="EMBL/GenBank/DDBJ databases">
        <title>Deep-cultivation of Planctomycetes and their phenomic and genomic characterization uncovers novel biology.</title>
        <authorList>
            <person name="Wiegand S."/>
            <person name="Jogler M."/>
            <person name="Boedeker C."/>
            <person name="Pinto D."/>
            <person name="Vollmers J."/>
            <person name="Rivas-Marin E."/>
            <person name="Kohn T."/>
            <person name="Peeters S.H."/>
            <person name="Heuer A."/>
            <person name="Rast P."/>
            <person name="Oberbeckmann S."/>
            <person name="Bunk B."/>
            <person name="Jeske O."/>
            <person name="Meyerdierks A."/>
            <person name="Storesund J.E."/>
            <person name="Kallscheuer N."/>
            <person name="Luecker S."/>
            <person name="Lage O.M."/>
            <person name="Pohl T."/>
            <person name="Merkel B.J."/>
            <person name="Hornburger P."/>
            <person name="Mueller R.-W."/>
            <person name="Bruemmer F."/>
            <person name="Labrenz M."/>
            <person name="Spormann A.M."/>
            <person name="Op den Camp H."/>
            <person name="Overmann J."/>
            <person name="Amann R."/>
            <person name="Jetten M.S.M."/>
            <person name="Mascher T."/>
            <person name="Medema M.H."/>
            <person name="Devos D.P."/>
            <person name="Kaster A.-K."/>
            <person name="Ovreas L."/>
            <person name="Rohde M."/>
            <person name="Galperin M.Y."/>
            <person name="Jogler C."/>
        </authorList>
    </citation>
    <scope>NUCLEOTIDE SEQUENCE [LARGE SCALE GENOMIC DNA]</scope>
    <source>
        <strain evidence="2 3">Poly24</strain>
    </source>
</reference>
<feature type="region of interest" description="Disordered" evidence="1">
    <location>
        <begin position="368"/>
        <end position="387"/>
    </location>
</feature>
<evidence type="ECO:0000313" key="3">
    <source>
        <dbReference type="Proteomes" id="UP000315082"/>
    </source>
</evidence>
<accession>A0A518JP94</accession>
<dbReference type="Proteomes" id="UP000315082">
    <property type="component" value="Chromosome"/>
</dbReference>
<dbReference type="EMBL" id="CP036348">
    <property type="protein sequence ID" value="QDV67370.1"/>
    <property type="molecule type" value="Genomic_DNA"/>
</dbReference>
<dbReference type="CDD" id="cd00688">
    <property type="entry name" value="ISOPREN_C2_like"/>
    <property type="match status" value="1"/>
</dbReference>
<dbReference type="InterPro" id="IPR016024">
    <property type="entry name" value="ARM-type_fold"/>
</dbReference>
<dbReference type="AlphaFoldDB" id="A0A518JP94"/>
<evidence type="ECO:0000256" key="1">
    <source>
        <dbReference type="SAM" id="MobiDB-lite"/>
    </source>
</evidence>
<evidence type="ECO:0000313" key="2">
    <source>
        <dbReference type="EMBL" id="QDV67370.1"/>
    </source>
</evidence>
<dbReference type="SUPFAM" id="SSF48239">
    <property type="entry name" value="Terpenoid cyclases/Protein prenyltransferases"/>
    <property type="match status" value="1"/>
</dbReference>
<proteinExistence type="predicted"/>